<name>A0A8K0HN92_9ROSA</name>
<evidence type="ECO:0000256" key="2">
    <source>
        <dbReference type="ARBA" id="ARBA00023306"/>
    </source>
</evidence>
<protein>
    <submittedName>
        <fullName evidence="4">Uncharacterized protein</fullName>
    </submittedName>
</protein>
<dbReference type="PANTHER" id="PTHR33142:SF89">
    <property type="entry name" value="CYCLIN-DEPENDENT PROTEIN KINASE INHIBITOR SMR2"/>
    <property type="match status" value="1"/>
</dbReference>
<dbReference type="InterPro" id="IPR040389">
    <property type="entry name" value="SMR"/>
</dbReference>
<sequence>MSNQDHIFDQQNLPKIQPILGDDKEDGQPLKLLLDEQREADHDHQEHCCRTPTSSDHKIPSIQSCPPTPRKPRGGLFSQKRKLTDLHFFETTGREEVESFFRSNLLDFPRAKKRCRSI</sequence>
<proteinExistence type="predicted"/>
<dbReference type="GO" id="GO:0032875">
    <property type="term" value="P:regulation of DNA endoreduplication"/>
    <property type="evidence" value="ECO:0007669"/>
    <property type="project" value="InterPro"/>
</dbReference>
<feature type="region of interest" description="Disordered" evidence="3">
    <location>
        <begin position="1"/>
        <end position="27"/>
    </location>
</feature>
<dbReference type="AlphaFoldDB" id="A0A8K0HN92"/>
<organism evidence="4 5">
    <name type="scientific">Rhamnella rubrinervis</name>
    <dbReference type="NCBI Taxonomy" id="2594499"/>
    <lineage>
        <taxon>Eukaryota</taxon>
        <taxon>Viridiplantae</taxon>
        <taxon>Streptophyta</taxon>
        <taxon>Embryophyta</taxon>
        <taxon>Tracheophyta</taxon>
        <taxon>Spermatophyta</taxon>
        <taxon>Magnoliopsida</taxon>
        <taxon>eudicotyledons</taxon>
        <taxon>Gunneridae</taxon>
        <taxon>Pentapetalae</taxon>
        <taxon>rosids</taxon>
        <taxon>fabids</taxon>
        <taxon>Rosales</taxon>
        <taxon>Rhamnaceae</taxon>
        <taxon>rhamnoid group</taxon>
        <taxon>Rhamneae</taxon>
        <taxon>Rhamnella</taxon>
    </lineage>
</organism>
<gene>
    <name evidence="4" type="ORF">FNV43_RR05596</name>
</gene>
<reference evidence="4" key="1">
    <citation type="submission" date="2020-03" db="EMBL/GenBank/DDBJ databases">
        <title>A high-quality chromosome-level genome assembly of a woody plant with both climbing and erect habits, Rhamnella rubrinervis.</title>
        <authorList>
            <person name="Lu Z."/>
            <person name="Yang Y."/>
            <person name="Zhu X."/>
            <person name="Sun Y."/>
        </authorList>
    </citation>
    <scope>NUCLEOTIDE SEQUENCE</scope>
    <source>
        <strain evidence="4">BYM</strain>
        <tissue evidence="4">Leaf</tissue>
    </source>
</reference>
<dbReference type="EMBL" id="VOIH02000002">
    <property type="protein sequence ID" value="KAF3455148.1"/>
    <property type="molecule type" value="Genomic_DNA"/>
</dbReference>
<comment type="caution">
    <text evidence="4">The sequence shown here is derived from an EMBL/GenBank/DDBJ whole genome shotgun (WGS) entry which is preliminary data.</text>
</comment>
<evidence type="ECO:0000313" key="4">
    <source>
        <dbReference type="EMBL" id="KAF3455148.1"/>
    </source>
</evidence>
<dbReference type="GO" id="GO:0004860">
    <property type="term" value="F:protein kinase inhibitor activity"/>
    <property type="evidence" value="ECO:0007669"/>
    <property type="project" value="UniProtKB-KW"/>
</dbReference>
<evidence type="ECO:0000256" key="1">
    <source>
        <dbReference type="ARBA" id="ARBA00023013"/>
    </source>
</evidence>
<dbReference type="PANTHER" id="PTHR33142">
    <property type="entry name" value="CYCLIN-DEPENDENT PROTEIN KINASE INHIBITOR SMR13"/>
    <property type="match status" value="1"/>
</dbReference>
<keyword evidence="2" id="KW-0131">Cell cycle</keyword>
<feature type="compositionally biased region" description="Polar residues" evidence="3">
    <location>
        <begin position="1"/>
        <end position="14"/>
    </location>
</feature>
<evidence type="ECO:0000256" key="3">
    <source>
        <dbReference type="SAM" id="MobiDB-lite"/>
    </source>
</evidence>
<evidence type="ECO:0000313" key="5">
    <source>
        <dbReference type="Proteomes" id="UP000796880"/>
    </source>
</evidence>
<feature type="compositionally biased region" description="Basic and acidic residues" evidence="3">
    <location>
        <begin position="43"/>
        <end position="59"/>
    </location>
</feature>
<keyword evidence="1" id="KW-0649">Protein kinase inhibitor</keyword>
<feature type="region of interest" description="Disordered" evidence="3">
    <location>
        <begin position="43"/>
        <end position="77"/>
    </location>
</feature>
<keyword evidence="5" id="KW-1185">Reference proteome</keyword>
<accession>A0A8K0HN92</accession>
<dbReference type="OrthoDB" id="662905at2759"/>
<dbReference type="Proteomes" id="UP000796880">
    <property type="component" value="Unassembled WGS sequence"/>
</dbReference>